<gene>
    <name evidence="1" type="ORF">SAMN05421738_112100</name>
</gene>
<dbReference type="STRING" id="684065.SAMN05421738_112100"/>
<accession>A0A1I4Z4R0</accession>
<evidence type="ECO:0008006" key="3">
    <source>
        <dbReference type="Google" id="ProtNLM"/>
    </source>
</evidence>
<sequence length="340" mass="40158">MNKLIYFFTLLVFTVNAQIINLNISDFETNFSLDDADIYFKNSTKSFVSDNEGKATIDLENVNSTDELIVAKKDYQNAVIKVSDLKSNLNIKLEKVTEIELKEAFVTNLKAEDILQKVIDNYDKNFNTEEHFYKVNFKLDEIVDSTKRDFIDLDLQLRFKKNNLKIHSNNTVNHRIVNEPNYGYSITLKPLLGDISLKNMIINYLKNNSYYSSSNVNLTKYGNELMYEFYLFNNVYHRFLIAKDSYAVVEFIIDGENLEFNKEKQTVNFVNTYYKYRPYQGKYILKELMRTWSTDYKENDKSDHNVNVKINLEVKDFSPQPFPKYNKSVNEKMDIRRSFN</sequence>
<proteinExistence type="predicted"/>
<dbReference type="RefSeq" id="WP_092908955.1">
    <property type="nucleotide sequence ID" value="NZ_FOUZ01000012.1"/>
</dbReference>
<evidence type="ECO:0000313" key="1">
    <source>
        <dbReference type="EMBL" id="SFN44959.1"/>
    </source>
</evidence>
<dbReference type="OrthoDB" id="1428731at2"/>
<organism evidence="1 2">
    <name type="scientific">Algoriella xinjiangensis</name>
    <dbReference type="NCBI Taxonomy" id="684065"/>
    <lineage>
        <taxon>Bacteria</taxon>
        <taxon>Pseudomonadati</taxon>
        <taxon>Bacteroidota</taxon>
        <taxon>Flavobacteriia</taxon>
        <taxon>Flavobacteriales</taxon>
        <taxon>Weeksellaceae</taxon>
        <taxon>Algoriella</taxon>
    </lineage>
</organism>
<reference evidence="2" key="1">
    <citation type="submission" date="2016-10" db="EMBL/GenBank/DDBJ databases">
        <authorList>
            <person name="Varghese N."/>
            <person name="Submissions S."/>
        </authorList>
    </citation>
    <scope>NUCLEOTIDE SEQUENCE [LARGE SCALE GENOMIC DNA]</scope>
    <source>
        <strain evidence="2">XJ109</strain>
    </source>
</reference>
<dbReference type="Proteomes" id="UP000199149">
    <property type="component" value="Unassembled WGS sequence"/>
</dbReference>
<keyword evidence="2" id="KW-1185">Reference proteome</keyword>
<evidence type="ECO:0000313" key="2">
    <source>
        <dbReference type="Proteomes" id="UP000199149"/>
    </source>
</evidence>
<protein>
    <recommendedName>
        <fullName evidence="3">CarboxypepD_reg-like domain-containing protein</fullName>
    </recommendedName>
</protein>
<name>A0A1I4Z4R0_9FLAO</name>
<dbReference type="AlphaFoldDB" id="A0A1I4Z4R0"/>
<dbReference type="EMBL" id="FOUZ01000012">
    <property type="protein sequence ID" value="SFN44959.1"/>
    <property type="molecule type" value="Genomic_DNA"/>
</dbReference>